<dbReference type="OrthoDB" id="2316553at2759"/>
<comment type="caution">
    <text evidence="1">The sequence shown here is derived from an EMBL/GenBank/DDBJ whole genome shotgun (WGS) entry which is preliminary data.</text>
</comment>
<accession>A0A015JTJ0</accession>
<dbReference type="AlphaFoldDB" id="A0A015JTJ0"/>
<name>A0A015JTJ0_RHIIW</name>
<dbReference type="EMBL" id="JEMT01029957">
    <property type="protein sequence ID" value="EXX50441.1"/>
    <property type="molecule type" value="Genomic_DNA"/>
</dbReference>
<sequence length="490" mass="58368">MFNLNGDVLYLIFEELQNDKKTLRSCILVNKTWCEILVPILWKNPWKYLKGGNEKLFLKVIVSHSTNEKLTNHLTKRYKFLINSYNKPLFDYISFCRHLNLKEIEKIIINNINEEKEILNIKQEMFKLFINENTKFTHLYIPQKFDYKIQNIPGAKHCFSEIGFLSCNTNINDEVLNGLTKFCKLIKELELFIQDDNNNYEIIKLIETPKKLFSIKFITKCHYKTDEPFCEILENSLIKHANIIQHFTTTNIPVTKTLTSFVNLKRLELDDNFNELKACNWLERLSFPFLQVLKARRVPIKVIIILIENSRGYLNEINIDYVSHDENNNKRIIQAIYQNCTYLKYLKLVIRNSNILELEKLLINCQYLNGLYILVNNMFDSYNIEHNDRVIDWDHLFEVLAKSSPNCLFKFKFYFNESPKLDSIKLFLDNWKGRHPILLQTTPLYCSSNYCLNNIDFMERYKAEGIVENYENVSYGQTFDDFEWIQKKVN</sequence>
<gene>
    <name evidence="1" type="ORF">RirG_270780</name>
</gene>
<evidence type="ECO:0000313" key="2">
    <source>
        <dbReference type="Proteomes" id="UP000022910"/>
    </source>
</evidence>
<reference evidence="1 2" key="1">
    <citation type="submission" date="2014-02" db="EMBL/GenBank/DDBJ databases">
        <title>Single nucleus genome sequencing reveals high similarity among nuclei of an endomycorrhizal fungus.</title>
        <authorList>
            <person name="Lin K."/>
            <person name="Geurts R."/>
            <person name="Zhang Z."/>
            <person name="Limpens E."/>
            <person name="Saunders D.G."/>
            <person name="Mu D."/>
            <person name="Pang E."/>
            <person name="Cao H."/>
            <person name="Cha H."/>
            <person name="Lin T."/>
            <person name="Zhou Q."/>
            <person name="Shang Y."/>
            <person name="Li Y."/>
            <person name="Ivanov S."/>
            <person name="Sharma T."/>
            <person name="Velzen R.V."/>
            <person name="Ruijter N.D."/>
            <person name="Aanen D.K."/>
            <person name="Win J."/>
            <person name="Kamoun S."/>
            <person name="Bisseling T."/>
            <person name="Huang S."/>
        </authorList>
    </citation>
    <scope>NUCLEOTIDE SEQUENCE [LARGE SCALE GENOMIC DNA]</scope>
    <source>
        <strain evidence="2">DAOM197198w</strain>
    </source>
</reference>
<proteinExistence type="predicted"/>
<keyword evidence="2" id="KW-1185">Reference proteome</keyword>
<dbReference type="HOGENOM" id="CLU_028913_1_0_1"/>
<evidence type="ECO:0008006" key="3">
    <source>
        <dbReference type="Google" id="ProtNLM"/>
    </source>
</evidence>
<evidence type="ECO:0000313" key="1">
    <source>
        <dbReference type="EMBL" id="EXX50441.1"/>
    </source>
</evidence>
<organism evidence="1 2">
    <name type="scientific">Rhizophagus irregularis (strain DAOM 197198w)</name>
    <name type="common">Glomus intraradices</name>
    <dbReference type="NCBI Taxonomy" id="1432141"/>
    <lineage>
        <taxon>Eukaryota</taxon>
        <taxon>Fungi</taxon>
        <taxon>Fungi incertae sedis</taxon>
        <taxon>Mucoromycota</taxon>
        <taxon>Glomeromycotina</taxon>
        <taxon>Glomeromycetes</taxon>
        <taxon>Glomerales</taxon>
        <taxon>Glomeraceae</taxon>
        <taxon>Rhizophagus</taxon>
    </lineage>
</organism>
<dbReference type="STRING" id="1432141.A0A015JTJ0"/>
<dbReference type="Proteomes" id="UP000022910">
    <property type="component" value="Unassembled WGS sequence"/>
</dbReference>
<protein>
    <recommendedName>
        <fullName evidence="3">F-box domain-containing protein</fullName>
    </recommendedName>
</protein>